<organism evidence="1 2">
    <name type="scientific">Triticum urartu</name>
    <name type="common">Red wild einkorn</name>
    <name type="synonym">Crithodium urartu</name>
    <dbReference type="NCBI Taxonomy" id="4572"/>
    <lineage>
        <taxon>Eukaryota</taxon>
        <taxon>Viridiplantae</taxon>
        <taxon>Streptophyta</taxon>
        <taxon>Embryophyta</taxon>
        <taxon>Tracheophyta</taxon>
        <taxon>Spermatophyta</taxon>
        <taxon>Magnoliopsida</taxon>
        <taxon>Liliopsida</taxon>
        <taxon>Poales</taxon>
        <taxon>Poaceae</taxon>
        <taxon>BOP clade</taxon>
        <taxon>Pooideae</taxon>
        <taxon>Triticodae</taxon>
        <taxon>Triticeae</taxon>
        <taxon>Triticinae</taxon>
        <taxon>Triticum</taxon>
    </lineage>
</organism>
<accession>A0A8R7R2H8</accession>
<proteinExistence type="predicted"/>
<dbReference type="Proteomes" id="UP000015106">
    <property type="component" value="Chromosome 7"/>
</dbReference>
<evidence type="ECO:0000313" key="1">
    <source>
        <dbReference type="EnsemblPlants" id="TuG1812G0700002300.01.T01"/>
    </source>
</evidence>
<sequence>MGSYFISYFPNKDGNGPTSGNGAGCRADISTHLHRWPPPLARSPISCPSPSSALLRLTQTAPAMESSSSSIRRRTTPPALLLIPCPFCRDRIITNICGPRGSQPGNRYYKCCKKDSGKCPFYEWQEGYEAYLVEQSAADGAAHNQEIFQALPRTVAQRGSFLGARQLQDLLGSTPCWASPICWPLCCSSPSHLLYSSRCTLLVSHSSCIGSSVTVSVIWYRMSSCLGYYEECLWE</sequence>
<dbReference type="AlphaFoldDB" id="A0A8R7R2H8"/>
<reference evidence="1" key="2">
    <citation type="submission" date="2018-03" db="EMBL/GenBank/DDBJ databases">
        <title>The Triticum urartu genome reveals the dynamic nature of wheat genome evolution.</title>
        <authorList>
            <person name="Ling H."/>
            <person name="Ma B."/>
            <person name="Shi X."/>
            <person name="Liu H."/>
            <person name="Dong L."/>
            <person name="Sun H."/>
            <person name="Cao Y."/>
            <person name="Gao Q."/>
            <person name="Zheng S."/>
            <person name="Li Y."/>
            <person name="Yu Y."/>
            <person name="Du H."/>
            <person name="Qi M."/>
            <person name="Li Y."/>
            <person name="Yu H."/>
            <person name="Cui Y."/>
            <person name="Wang N."/>
            <person name="Chen C."/>
            <person name="Wu H."/>
            <person name="Zhao Y."/>
            <person name="Zhang J."/>
            <person name="Li Y."/>
            <person name="Zhou W."/>
            <person name="Zhang B."/>
            <person name="Hu W."/>
            <person name="Eijk M."/>
            <person name="Tang J."/>
            <person name="Witsenboer H."/>
            <person name="Zhao S."/>
            <person name="Li Z."/>
            <person name="Zhang A."/>
            <person name="Wang D."/>
            <person name="Liang C."/>
        </authorList>
    </citation>
    <scope>NUCLEOTIDE SEQUENCE [LARGE SCALE GENOMIC DNA]</scope>
    <source>
        <strain evidence="1">cv. G1812</strain>
    </source>
</reference>
<evidence type="ECO:0008006" key="3">
    <source>
        <dbReference type="Google" id="ProtNLM"/>
    </source>
</evidence>
<reference evidence="2" key="1">
    <citation type="journal article" date="2013" name="Nature">
        <title>Draft genome of the wheat A-genome progenitor Triticum urartu.</title>
        <authorList>
            <person name="Ling H.Q."/>
            <person name="Zhao S."/>
            <person name="Liu D."/>
            <person name="Wang J."/>
            <person name="Sun H."/>
            <person name="Zhang C."/>
            <person name="Fan H."/>
            <person name="Li D."/>
            <person name="Dong L."/>
            <person name="Tao Y."/>
            <person name="Gao C."/>
            <person name="Wu H."/>
            <person name="Li Y."/>
            <person name="Cui Y."/>
            <person name="Guo X."/>
            <person name="Zheng S."/>
            <person name="Wang B."/>
            <person name="Yu K."/>
            <person name="Liang Q."/>
            <person name="Yang W."/>
            <person name="Lou X."/>
            <person name="Chen J."/>
            <person name="Feng M."/>
            <person name="Jian J."/>
            <person name="Zhang X."/>
            <person name="Luo G."/>
            <person name="Jiang Y."/>
            <person name="Liu J."/>
            <person name="Wang Z."/>
            <person name="Sha Y."/>
            <person name="Zhang B."/>
            <person name="Wu H."/>
            <person name="Tang D."/>
            <person name="Shen Q."/>
            <person name="Xue P."/>
            <person name="Zou S."/>
            <person name="Wang X."/>
            <person name="Liu X."/>
            <person name="Wang F."/>
            <person name="Yang Y."/>
            <person name="An X."/>
            <person name="Dong Z."/>
            <person name="Zhang K."/>
            <person name="Zhang X."/>
            <person name="Luo M.C."/>
            <person name="Dvorak J."/>
            <person name="Tong Y."/>
            <person name="Wang J."/>
            <person name="Yang H."/>
            <person name="Li Z."/>
            <person name="Wang D."/>
            <person name="Zhang A."/>
            <person name="Wang J."/>
        </authorList>
    </citation>
    <scope>NUCLEOTIDE SEQUENCE</scope>
    <source>
        <strain evidence="2">cv. G1812</strain>
    </source>
</reference>
<evidence type="ECO:0000313" key="2">
    <source>
        <dbReference type="Proteomes" id="UP000015106"/>
    </source>
</evidence>
<dbReference type="EnsemblPlants" id="TuG1812G0700002300.01.T01">
    <property type="protein sequence ID" value="TuG1812G0700002300.01.T01"/>
    <property type="gene ID" value="TuG1812G0700002300.01"/>
</dbReference>
<protein>
    <recommendedName>
        <fullName evidence="3">Zinc finger GRF-type domain-containing protein</fullName>
    </recommendedName>
</protein>
<name>A0A8R7R2H8_TRIUA</name>
<reference evidence="1" key="3">
    <citation type="submission" date="2022-06" db="UniProtKB">
        <authorList>
            <consortium name="EnsemblPlants"/>
        </authorList>
    </citation>
    <scope>IDENTIFICATION</scope>
</reference>
<dbReference type="Gramene" id="TuG1812G0700002300.01.T01">
    <property type="protein sequence ID" value="TuG1812G0700002300.01.T01"/>
    <property type="gene ID" value="TuG1812G0700002300.01"/>
</dbReference>
<keyword evidence="2" id="KW-1185">Reference proteome</keyword>